<dbReference type="EMBL" id="JBBMQX010000002">
    <property type="protein sequence ID" value="MEM5531425.1"/>
    <property type="molecule type" value="Genomic_DNA"/>
</dbReference>
<evidence type="ECO:0000313" key="3">
    <source>
        <dbReference type="Proteomes" id="UP000519126"/>
    </source>
</evidence>
<dbReference type="RefSeq" id="WP_170071143.1">
    <property type="nucleotide sequence ID" value="NZ_JABBCX010000001.1"/>
</dbReference>
<reference evidence="1 4" key="2">
    <citation type="submission" date="2024-03" db="EMBL/GenBank/DDBJ databases">
        <title>Community enrichment and isolation of bacterial strains for fucoidan degradation.</title>
        <authorList>
            <person name="Sichert A."/>
        </authorList>
    </citation>
    <scope>NUCLEOTIDE SEQUENCE [LARGE SCALE GENOMIC DNA]</scope>
    <source>
        <strain evidence="1 4">AS26</strain>
    </source>
</reference>
<protein>
    <submittedName>
        <fullName evidence="2">Uncharacterized protein</fullName>
    </submittedName>
</protein>
<sequence length="102" mass="11902">MTDNFKILDDLTKEINEGAGYHNLPIELLMTPDFIKTHSCFTDFECLLLSSRLKDKYTTNSDLYSSAEWDLFISKNTNVNSWRELRIKAAIIYVKSRLPHQL</sequence>
<dbReference type="Proteomes" id="UP001457661">
    <property type="component" value="Unassembled WGS sequence"/>
</dbReference>
<proteinExistence type="predicted"/>
<accession>A0A7X9U4D9</accession>
<evidence type="ECO:0000313" key="4">
    <source>
        <dbReference type="Proteomes" id="UP001457661"/>
    </source>
</evidence>
<dbReference type="AlphaFoldDB" id="A0A7X9U4D9"/>
<dbReference type="Proteomes" id="UP000519126">
    <property type="component" value="Unassembled WGS sequence"/>
</dbReference>
<reference evidence="2 3" key="1">
    <citation type="submission" date="2020-04" db="EMBL/GenBank/DDBJ databases">
        <title>Genome Sequencing and Assembley of Pseudoalteromonas artica.</title>
        <authorList>
            <person name="Akerly B."/>
            <person name="Cook G."/>
        </authorList>
    </citation>
    <scope>NUCLEOTIDE SEQUENCE [LARGE SCALE GENOMIC DNA]</scope>
    <source>
        <strain evidence="2 3">NEC-BIFX-0059</strain>
    </source>
</reference>
<keyword evidence="4" id="KW-1185">Reference proteome</keyword>
<evidence type="ECO:0000313" key="2">
    <source>
        <dbReference type="EMBL" id="NMF47380.1"/>
    </source>
</evidence>
<name>A0A7X9U4D9_9GAMM</name>
<evidence type="ECO:0000313" key="1">
    <source>
        <dbReference type="EMBL" id="MEM5531425.1"/>
    </source>
</evidence>
<organism evidence="2 3">
    <name type="scientific">Pseudoalteromonas arctica</name>
    <dbReference type="NCBI Taxonomy" id="394751"/>
    <lineage>
        <taxon>Bacteria</taxon>
        <taxon>Pseudomonadati</taxon>
        <taxon>Pseudomonadota</taxon>
        <taxon>Gammaproteobacteria</taxon>
        <taxon>Alteromonadales</taxon>
        <taxon>Pseudoalteromonadaceae</taxon>
        <taxon>Pseudoalteromonas</taxon>
    </lineage>
</organism>
<comment type="caution">
    <text evidence="2">The sequence shown here is derived from an EMBL/GenBank/DDBJ whole genome shotgun (WGS) entry which is preliminary data.</text>
</comment>
<dbReference type="EMBL" id="JABBCX010000001">
    <property type="protein sequence ID" value="NMF47380.1"/>
    <property type="molecule type" value="Genomic_DNA"/>
</dbReference>
<gene>
    <name evidence="2" type="ORF">HHL01_04195</name>
    <name evidence="1" type="ORF">WNY57_03185</name>
</gene>